<dbReference type="Pfam" id="PF07690">
    <property type="entry name" value="MFS_1"/>
    <property type="match status" value="1"/>
</dbReference>
<feature type="transmembrane region" description="Helical" evidence="6">
    <location>
        <begin position="273"/>
        <end position="295"/>
    </location>
</feature>
<dbReference type="RefSeq" id="WP_015409208.1">
    <property type="nucleotide sequence ID" value="NC_020388.1"/>
</dbReference>
<keyword evidence="4 6" id="KW-1133">Transmembrane helix</keyword>
<gene>
    <name evidence="8" type="ordered locus">Nmlp_2236</name>
</gene>
<dbReference type="KEGG" id="nmo:Nmlp_2236"/>
<feature type="transmembrane region" description="Helical" evidence="6">
    <location>
        <begin position="302"/>
        <end position="320"/>
    </location>
</feature>
<evidence type="ECO:0000313" key="9">
    <source>
        <dbReference type="Proteomes" id="UP000011867"/>
    </source>
</evidence>
<dbReference type="HOGENOM" id="CLU_679003_0_0_2"/>
<dbReference type="GO" id="GO:0022857">
    <property type="term" value="F:transmembrane transporter activity"/>
    <property type="evidence" value="ECO:0007669"/>
    <property type="project" value="InterPro"/>
</dbReference>
<feature type="transmembrane region" description="Helical" evidence="6">
    <location>
        <begin position="42"/>
        <end position="61"/>
    </location>
</feature>
<dbReference type="InterPro" id="IPR011701">
    <property type="entry name" value="MFS"/>
</dbReference>
<dbReference type="InterPro" id="IPR050189">
    <property type="entry name" value="MFS_Efflux_Transporters"/>
</dbReference>
<evidence type="ECO:0000256" key="5">
    <source>
        <dbReference type="ARBA" id="ARBA00023136"/>
    </source>
</evidence>
<dbReference type="OrthoDB" id="117970at2157"/>
<evidence type="ECO:0000256" key="2">
    <source>
        <dbReference type="ARBA" id="ARBA00022475"/>
    </source>
</evidence>
<feature type="domain" description="Major facilitator superfamily (MFS) profile" evidence="7">
    <location>
        <begin position="8"/>
        <end position="417"/>
    </location>
</feature>
<evidence type="ECO:0000259" key="7">
    <source>
        <dbReference type="PROSITE" id="PS50850"/>
    </source>
</evidence>
<accession>M1XQM3</accession>
<dbReference type="STRING" id="268739.Nmlp_2236"/>
<feature type="transmembrane region" description="Helical" evidence="6">
    <location>
        <begin position="73"/>
        <end position="92"/>
    </location>
</feature>
<dbReference type="GO" id="GO:0005886">
    <property type="term" value="C:plasma membrane"/>
    <property type="evidence" value="ECO:0007669"/>
    <property type="project" value="UniProtKB-SubCell"/>
</dbReference>
<keyword evidence="5 6" id="KW-0472">Membrane</keyword>
<dbReference type="AlphaFoldDB" id="M1XQM3"/>
<sequence>MTRRPAPLVIGLVAGSHAVNHAYLLLFAPAFSLLGEEFGVSLAAVGLALGVVNLVVTAGQLPLGYVSDAYSHTAVLVGSLAFGTLGCLLAAVAPTYEWLLAAAAVMGLGVAGHHPAHYPLISATTTDAYRSRAYSVHGFAGAVGLAVPFAVLPASLALGGGWRDAFFAVGVLGGLYAVGTALAVRRVPRSIARAGALARADAESKGGPIGGHRCRDRLRAVTGRLRGYARTLAGSPVVLVLTALWFVNSVAAWGIRAYAATLLDQGYGLSPGLANTVASAMLAVGAVVLLGGGYLADRTGPMAMLFAGYGSLVVLAVVVANGLLPAIAAVGVVVFLAATIDLSRPARSTLTDLASERSDVGKNFALITLGVSGGGAVAPPAFGYIIEATSVGVAFLVVAATAGLALVLSAWVGRFQGGRAGI</sequence>
<evidence type="ECO:0000256" key="6">
    <source>
        <dbReference type="SAM" id="Phobius"/>
    </source>
</evidence>
<feature type="transmembrane region" description="Helical" evidence="6">
    <location>
        <begin position="98"/>
        <end position="116"/>
    </location>
</feature>
<evidence type="ECO:0000256" key="4">
    <source>
        <dbReference type="ARBA" id="ARBA00022989"/>
    </source>
</evidence>
<dbReference type="SUPFAM" id="SSF103473">
    <property type="entry name" value="MFS general substrate transporter"/>
    <property type="match status" value="1"/>
</dbReference>
<keyword evidence="2" id="KW-1003">Cell membrane</keyword>
<feature type="transmembrane region" description="Helical" evidence="6">
    <location>
        <begin position="136"/>
        <end position="159"/>
    </location>
</feature>
<name>M1XQM3_NATM8</name>
<dbReference type="Proteomes" id="UP000011867">
    <property type="component" value="Chromosome"/>
</dbReference>
<dbReference type="PANTHER" id="PTHR43124">
    <property type="entry name" value="PURINE EFFLUX PUMP PBUE"/>
    <property type="match status" value="1"/>
</dbReference>
<dbReference type="PANTHER" id="PTHR43124:SF3">
    <property type="entry name" value="CHLORAMPHENICOL EFFLUX PUMP RV0191"/>
    <property type="match status" value="1"/>
</dbReference>
<keyword evidence="9" id="KW-1185">Reference proteome</keyword>
<feature type="transmembrane region" description="Helical" evidence="6">
    <location>
        <begin position="364"/>
        <end position="386"/>
    </location>
</feature>
<dbReference type="PROSITE" id="PS50850">
    <property type="entry name" value="MFS"/>
    <property type="match status" value="1"/>
</dbReference>
<dbReference type="Gene3D" id="1.20.1250.20">
    <property type="entry name" value="MFS general substrate transporter like domains"/>
    <property type="match status" value="1"/>
</dbReference>
<protein>
    <submittedName>
        <fullName evidence="8">Major facilitator superfamily transport protein</fullName>
    </submittedName>
</protein>
<dbReference type="InterPro" id="IPR036259">
    <property type="entry name" value="MFS_trans_sf"/>
</dbReference>
<dbReference type="InterPro" id="IPR020846">
    <property type="entry name" value="MFS_dom"/>
</dbReference>
<dbReference type="GeneID" id="14651173"/>
<evidence type="ECO:0000256" key="1">
    <source>
        <dbReference type="ARBA" id="ARBA00004651"/>
    </source>
</evidence>
<feature type="transmembrane region" description="Helical" evidence="6">
    <location>
        <begin position="165"/>
        <end position="184"/>
    </location>
</feature>
<feature type="transmembrane region" description="Helical" evidence="6">
    <location>
        <begin position="232"/>
        <end position="253"/>
    </location>
</feature>
<comment type="subcellular location">
    <subcellularLocation>
        <location evidence="1">Cell membrane</location>
        <topology evidence="1">Multi-pass membrane protein</topology>
    </subcellularLocation>
</comment>
<organism evidence="8 9">
    <name type="scientific">Natronomonas moolapensis (strain DSM 18674 / CECT 7526 / JCM 14361 / 8.8.11)</name>
    <dbReference type="NCBI Taxonomy" id="268739"/>
    <lineage>
        <taxon>Archaea</taxon>
        <taxon>Methanobacteriati</taxon>
        <taxon>Methanobacteriota</taxon>
        <taxon>Stenosarchaea group</taxon>
        <taxon>Halobacteria</taxon>
        <taxon>Halobacteriales</taxon>
        <taxon>Natronomonadaceae</taxon>
        <taxon>Natronomonas</taxon>
    </lineage>
</organism>
<keyword evidence="3 6" id="KW-0812">Transmembrane</keyword>
<reference evidence="8 9" key="1">
    <citation type="journal article" date="2013" name="Genome Announc.">
        <title>Genome of the haloarchaeon Natronomonas moolapensis, a neutrophilic member of a previously haloalkaliphilic genus.</title>
        <authorList>
            <person name="Dyall-Smith M.L."/>
            <person name="Pfeiffer F."/>
            <person name="Oberwinkler T."/>
            <person name="Klee K."/>
            <person name="Rampp M."/>
            <person name="Palm P."/>
            <person name="Gross K."/>
            <person name="Schuster S.C."/>
            <person name="Oesterhelt D."/>
        </authorList>
    </citation>
    <scope>NUCLEOTIDE SEQUENCE [LARGE SCALE GENOMIC DNA]</scope>
    <source>
        <strain evidence="9">DSM 18674 / JCM 14361 / 8.8.11</strain>
    </source>
</reference>
<proteinExistence type="predicted"/>
<dbReference type="EMBL" id="HF582854">
    <property type="protein sequence ID" value="CCQ36408.1"/>
    <property type="molecule type" value="Genomic_DNA"/>
</dbReference>
<dbReference type="eggNOG" id="arCOG00134">
    <property type="taxonomic scope" value="Archaea"/>
</dbReference>
<feature type="transmembrane region" description="Helical" evidence="6">
    <location>
        <begin position="392"/>
        <end position="412"/>
    </location>
</feature>
<evidence type="ECO:0000313" key="8">
    <source>
        <dbReference type="EMBL" id="CCQ36408.1"/>
    </source>
</evidence>
<evidence type="ECO:0000256" key="3">
    <source>
        <dbReference type="ARBA" id="ARBA00022692"/>
    </source>
</evidence>